<dbReference type="AlphaFoldDB" id="A0A1L0GID1"/>
<dbReference type="EMBL" id="LT635767">
    <property type="protein sequence ID" value="SGZ55981.1"/>
    <property type="molecule type" value="Genomic_DNA"/>
</dbReference>
<name>A0A1L0GID1_9ASCO</name>
<reference evidence="2 3" key="1">
    <citation type="submission" date="2016-10" db="EMBL/GenBank/DDBJ databases">
        <authorList>
            <person name="de Groot N.N."/>
        </authorList>
    </citation>
    <scope>NUCLEOTIDE SEQUENCE [LARGE SCALE GENOMIC DNA]</scope>
    <source>
        <strain evidence="2 3">PYCC 4715</strain>
    </source>
</reference>
<protein>
    <submittedName>
        <fullName evidence="2">CIC11C00000004500</fullName>
    </submittedName>
</protein>
<proteinExistence type="predicted"/>
<feature type="region of interest" description="Disordered" evidence="1">
    <location>
        <begin position="69"/>
        <end position="88"/>
    </location>
</feature>
<organism evidence="2 3">
    <name type="scientific">Sungouiella intermedia</name>
    <dbReference type="NCBI Taxonomy" id="45354"/>
    <lineage>
        <taxon>Eukaryota</taxon>
        <taxon>Fungi</taxon>
        <taxon>Dikarya</taxon>
        <taxon>Ascomycota</taxon>
        <taxon>Saccharomycotina</taxon>
        <taxon>Pichiomycetes</taxon>
        <taxon>Metschnikowiaceae</taxon>
        <taxon>Sungouiella</taxon>
    </lineage>
</organism>
<evidence type="ECO:0000313" key="2">
    <source>
        <dbReference type="EMBL" id="SGZ55981.1"/>
    </source>
</evidence>
<gene>
    <name evidence="2" type="ORF">SAMEA4029009_CIC11G00000004500</name>
</gene>
<evidence type="ECO:0000313" key="3">
    <source>
        <dbReference type="Proteomes" id="UP000182259"/>
    </source>
</evidence>
<accession>A0A1L0GID1</accession>
<dbReference type="Proteomes" id="UP000182259">
    <property type="component" value="Chromosome IV"/>
</dbReference>
<evidence type="ECO:0000256" key="1">
    <source>
        <dbReference type="SAM" id="MobiDB-lite"/>
    </source>
</evidence>
<sequence>MAFNPAVERRKRAPVRAVPVENESSLFSESQSLWVVFNPPDKLENDILSFSTNNPLTATDDESEFQSEFQSGDEENAADGNATDAAYPADDEYDDELYDGLHQSLSSRINEWQLATEAAVLDNVASWDLDAELVQLLLDKSILRRVPSFYGDHYFESMSKADYMRFKRATAMLKKSLSRKGYKNSNPELLTRVLELLLWQSLLQTSGSLVNDYIVNTLARTHFVDPPYKDVEFSDTATLSSLVICGGSSWNDI</sequence>